<dbReference type="SUPFAM" id="SSF54637">
    <property type="entry name" value="Thioesterase/thiol ester dehydrase-isomerase"/>
    <property type="match status" value="1"/>
</dbReference>
<dbReference type="Proteomes" id="UP000276223">
    <property type="component" value="Unassembled WGS sequence"/>
</dbReference>
<dbReference type="NCBIfam" id="TIGR00051">
    <property type="entry name" value="YbgC/FadM family acyl-CoA thioesterase"/>
    <property type="match status" value="1"/>
</dbReference>
<evidence type="ECO:0000256" key="2">
    <source>
        <dbReference type="ARBA" id="ARBA00022801"/>
    </source>
</evidence>
<evidence type="ECO:0000313" key="4">
    <source>
        <dbReference type="Proteomes" id="UP000276223"/>
    </source>
</evidence>
<dbReference type="EMBL" id="RJVA01000011">
    <property type="protein sequence ID" value="ROQ93172.1"/>
    <property type="molecule type" value="Genomic_DNA"/>
</dbReference>
<evidence type="ECO:0000313" key="3">
    <source>
        <dbReference type="EMBL" id="ROQ93172.1"/>
    </source>
</evidence>
<name>A0A3N1UPW8_9BACT</name>
<dbReference type="PANTHER" id="PTHR31793:SF27">
    <property type="entry name" value="NOVEL THIOESTERASE SUPERFAMILY DOMAIN AND SAPOSIN A-TYPE DOMAIN CONTAINING PROTEIN (0610012H03RIK)"/>
    <property type="match status" value="1"/>
</dbReference>
<proteinExistence type="inferred from homology"/>
<keyword evidence="2 3" id="KW-0378">Hydrolase</keyword>
<dbReference type="GO" id="GO:0047617">
    <property type="term" value="F:fatty acyl-CoA hydrolase activity"/>
    <property type="evidence" value="ECO:0007669"/>
    <property type="project" value="TreeGrafter"/>
</dbReference>
<dbReference type="RefSeq" id="WP_123289709.1">
    <property type="nucleotide sequence ID" value="NZ_RJVA01000011.1"/>
</dbReference>
<protein>
    <submittedName>
        <fullName evidence="3">Acyl-CoA thioester hydrolase</fullName>
    </submittedName>
</protein>
<dbReference type="AlphaFoldDB" id="A0A3N1UPW8"/>
<dbReference type="Pfam" id="PF13279">
    <property type="entry name" value="4HBT_2"/>
    <property type="match status" value="1"/>
</dbReference>
<evidence type="ECO:0000256" key="1">
    <source>
        <dbReference type="ARBA" id="ARBA00005953"/>
    </source>
</evidence>
<comment type="similarity">
    <text evidence="1">Belongs to the 4-hydroxybenzoyl-CoA thioesterase family.</text>
</comment>
<dbReference type="InterPro" id="IPR029069">
    <property type="entry name" value="HotDog_dom_sf"/>
</dbReference>
<reference evidence="3 4" key="1">
    <citation type="submission" date="2018-11" db="EMBL/GenBank/DDBJ databases">
        <title>Genomic Encyclopedia of Type Strains, Phase IV (KMG-IV): sequencing the most valuable type-strain genomes for metagenomic binning, comparative biology and taxonomic classification.</title>
        <authorList>
            <person name="Goeker M."/>
        </authorList>
    </citation>
    <scope>NUCLEOTIDE SEQUENCE [LARGE SCALE GENOMIC DNA]</scope>
    <source>
        <strain evidence="3 4">DSM 22027</strain>
    </source>
</reference>
<dbReference type="CDD" id="cd00586">
    <property type="entry name" value="4HBT"/>
    <property type="match status" value="1"/>
</dbReference>
<comment type="caution">
    <text evidence="3">The sequence shown here is derived from an EMBL/GenBank/DDBJ whole genome shotgun (WGS) entry which is preliminary data.</text>
</comment>
<dbReference type="Gene3D" id="3.10.129.10">
    <property type="entry name" value="Hotdog Thioesterase"/>
    <property type="match status" value="1"/>
</dbReference>
<dbReference type="PIRSF" id="PIRSF003230">
    <property type="entry name" value="YbgC"/>
    <property type="match status" value="1"/>
</dbReference>
<accession>A0A3N1UPW8</accession>
<dbReference type="OrthoDB" id="9808429at2"/>
<sequence length="144" mass="16378">MNEKFKFFTPVRVRYADTDAQGHVFFSNYLVYFDQGLTDYLKAIGYGYDAMLNDGYDFFYVEAQCTYKGSARFDEVLHVHARITHIGRTSFTFHFAIHKADTDALITTGRIVAVAVEKGGRQPVPVPEKLRCAVEKYEGEPLSS</sequence>
<dbReference type="PANTHER" id="PTHR31793">
    <property type="entry name" value="4-HYDROXYBENZOYL-COA THIOESTERASE FAMILY MEMBER"/>
    <property type="match status" value="1"/>
</dbReference>
<gene>
    <name evidence="3" type="ORF">EDC27_1177</name>
</gene>
<dbReference type="InterPro" id="IPR050563">
    <property type="entry name" value="4-hydroxybenzoyl-CoA_TE"/>
</dbReference>
<dbReference type="InterPro" id="IPR006684">
    <property type="entry name" value="YbgC/YbaW"/>
</dbReference>
<keyword evidence="4" id="KW-1185">Reference proteome</keyword>
<organism evidence="3 4">
    <name type="scientific">Desulfosoma caldarium</name>
    <dbReference type="NCBI Taxonomy" id="610254"/>
    <lineage>
        <taxon>Bacteria</taxon>
        <taxon>Pseudomonadati</taxon>
        <taxon>Thermodesulfobacteriota</taxon>
        <taxon>Syntrophobacteria</taxon>
        <taxon>Syntrophobacterales</taxon>
        <taxon>Syntrophobacteraceae</taxon>
        <taxon>Desulfosoma</taxon>
    </lineage>
</organism>